<evidence type="ECO:0000313" key="2">
    <source>
        <dbReference type="Proteomes" id="UP000312512"/>
    </source>
</evidence>
<protein>
    <submittedName>
        <fullName evidence="1">Uncharacterized protein</fullName>
    </submittedName>
</protein>
<keyword evidence="2" id="KW-1185">Reference proteome</keyword>
<dbReference type="Proteomes" id="UP000312512">
    <property type="component" value="Unassembled WGS sequence"/>
</dbReference>
<dbReference type="RefSeq" id="WP_139637230.1">
    <property type="nucleotide sequence ID" value="NZ_VDLX02000013.1"/>
</dbReference>
<organism evidence="1 2">
    <name type="scientific">Nonomuraea phyllanthi</name>
    <dbReference type="NCBI Taxonomy" id="2219224"/>
    <lineage>
        <taxon>Bacteria</taxon>
        <taxon>Bacillati</taxon>
        <taxon>Actinomycetota</taxon>
        <taxon>Actinomycetes</taxon>
        <taxon>Streptosporangiales</taxon>
        <taxon>Streptosporangiaceae</taxon>
        <taxon>Nonomuraea</taxon>
    </lineage>
</organism>
<accession>A0A5C4VB46</accession>
<dbReference type="EMBL" id="VDLX02000013">
    <property type="protein sequence ID" value="KAB8191303.1"/>
    <property type="molecule type" value="Genomic_DNA"/>
</dbReference>
<proteinExistence type="predicted"/>
<name>A0A5C4VB46_9ACTN</name>
<gene>
    <name evidence="1" type="ORF">FH608_032500</name>
</gene>
<sequence length="105" mass="11511">MRYSRIAATLAAAAIAGGGLAASGMSPASAATVLDHPRCKYGVRHVRTTLNVRATPGGRVVDKLYPGDHAWGSCRKFGKWRRVRGTENDRKGFAYVHYLKRLARR</sequence>
<dbReference type="AlphaFoldDB" id="A0A5C4VB46"/>
<dbReference type="OrthoDB" id="3541500at2"/>
<reference evidence="1 2" key="1">
    <citation type="submission" date="2019-10" db="EMBL/GenBank/DDBJ databases">
        <title>Nonomuraea sp. nov., isolated from Phyllanthus amarus.</title>
        <authorList>
            <person name="Klykleung N."/>
            <person name="Tanasupawat S."/>
        </authorList>
    </citation>
    <scope>NUCLEOTIDE SEQUENCE [LARGE SCALE GENOMIC DNA]</scope>
    <source>
        <strain evidence="1 2">PA1-10</strain>
    </source>
</reference>
<evidence type="ECO:0000313" key="1">
    <source>
        <dbReference type="EMBL" id="KAB8191303.1"/>
    </source>
</evidence>
<comment type="caution">
    <text evidence="1">The sequence shown here is derived from an EMBL/GenBank/DDBJ whole genome shotgun (WGS) entry which is preliminary data.</text>
</comment>